<evidence type="ECO:0000259" key="11">
    <source>
        <dbReference type="Pfam" id="PF08245"/>
    </source>
</evidence>
<evidence type="ECO:0000256" key="5">
    <source>
        <dbReference type="ARBA" id="ARBA00023306"/>
    </source>
</evidence>
<evidence type="ECO:0000256" key="3">
    <source>
        <dbReference type="ARBA" id="ARBA00022960"/>
    </source>
</evidence>
<dbReference type="RefSeq" id="WP_075369814.1">
    <property type="nucleotide sequence ID" value="NZ_MSDQ01000032.1"/>
</dbReference>
<feature type="binding site" evidence="7">
    <location>
        <begin position="422"/>
        <end position="425"/>
    </location>
    <ligand>
        <name>meso-2,6-diaminopimelate</name>
        <dbReference type="ChEBI" id="CHEBI:57791"/>
    </ligand>
</feature>
<dbReference type="Proteomes" id="UP000186806">
    <property type="component" value="Unassembled WGS sequence"/>
</dbReference>
<keyword evidence="7" id="KW-0963">Cytoplasm</keyword>
<evidence type="ECO:0000256" key="8">
    <source>
        <dbReference type="RuleBase" id="RU004135"/>
    </source>
</evidence>
<sequence length="509" mass="53795">MEIDTQRLADTLALLWPSHATPALLDGWRPALSTCVMTLDSREAGPGVLFVAVAGAHVDGRAFISQALASGVDAVLCDADTMPEDVPLQDARVLGVPGLRGRLGELGRYLFGVPKTLELIGVTGTNGKSSVTHYMAALSESLGTATAVIGTLGIGRPGQLAPAALTTPGPLALQESLGNLSAQGIERVAMEVSSHALEQGRVVGCRFHAAVFTNISRDHLDYHGSMAAYAAAKARLFKHRELSLAVVNGDDRLAPLMLAGLPKGVRVLATGSDEATTLRVIDWFPHALGQRALIATPEGERELELSLLGRFNLDNVLLAMATLYGLGSDLAVLFDAAAQLAPVPGRMQRLVADDAPTVVVDYAHTPEALHNALEALRAHVPAQEGAKLWCVFGCGGDRDRGKRPLMAQAAEALADRLVITDDNPRGEPAASIRDEVVAGLSSTSQARTQCVAGRGEAIERTLQEAGADDIVLIAGKGHEAYQDIDGRRYPFSDVEVAQAALERRREHEA</sequence>
<dbReference type="GO" id="GO:0005524">
    <property type="term" value="F:ATP binding"/>
    <property type="evidence" value="ECO:0007669"/>
    <property type="project" value="UniProtKB-UniRule"/>
</dbReference>
<comment type="cofactor">
    <cofactor evidence="7">
        <name>Mg(2+)</name>
        <dbReference type="ChEBI" id="CHEBI:18420"/>
    </cofactor>
</comment>
<feature type="domain" description="Mur ligase central" evidence="11">
    <location>
        <begin position="122"/>
        <end position="322"/>
    </location>
</feature>
<dbReference type="GO" id="GO:0009252">
    <property type="term" value="P:peptidoglycan biosynthetic process"/>
    <property type="evidence" value="ECO:0007669"/>
    <property type="project" value="UniProtKB-UniRule"/>
</dbReference>
<comment type="caution">
    <text evidence="12">The sequence shown here is derived from an EMBL/GenBank/DDBJ whole genome shotgun (WGS) entry which is preliminary data.</text>
</comment>
<dbReference type="GO" id="GO:0008360">
    <property type="term" value="P:regulation of cell shape"/>
    <property type="evidence" value="ECO:0007669"/>
    <property type="project" value="UniProtKB-KW"/>
</dbReference>
<comment type="pathway">
    <text evidence="7 8">Cell wall biogenesis; peptidoglycan biosynthesis.</text>
</comment>
<dbReference type="NCBIfam" id="NF001126">
    <property type="entry name" value="PRK00139.1-4"/>
    <property type="match status" value="1"/>
</dbReference>
<keyword evidence="13" id="KW-1185">Reference proteome</keyword>
<dbReference type="Pfam" id="PF08245">
    <property type="entry name" value="Mur_ligase_M"/>
    <property type="match status" value="1"/>
</dbReference>
<organism evidence="12 13">
    <name type="scientific">Chromohalobacter japonicus</name>
    <dbReference type="NCBI Taxonomy" id="223900"/>
    <lineage>
        <taxon>Bacteria</taxon>
        <taxon>Pseudomonadati</taxon>
        <taxon>Pseudomonadota</taxon>
        <taxon>Gammaproteobacteria</taxon>
        <taxon>Oceanospirillales</taxon>
        <taxon>Halomonadaceae</taxon>
        <taxon>Chromohalobacter</taxon>
    </lineage>
</organism>
<keyword evidence="5 7" id="KW-0131">Cell cycle</keyword>
<comment type="subcellular location">
    <subcellularLocation>
        <location evidence="7 8">Cytoplasm</location>
    </subcellularLocation>
</comment>
<evidence type="ECO:0000256" key="4">
    <source>
        <dbReference type="ARBA" id="ARBA00022984"/>
    </source>
</evidence>
<feature type="domain" description="Mur ligase C-terminal" evidence="10">
    <location>
        <begin position="345"/>
        <end position="477"/>
    </location>
</feature>
<dbReference type="InterPro" id="IPR036565">
    <property type="entry name" value="Mur-like_cat_sf"/>
</dbReference>
<dbReference type="InterPro" id="IPR004101">
    <property type="entry name" value="Mur_ligase_C"/>
</dbReference>
<feature type="binding site" evidence="7">
    <location>
        <position position="193"/>
    </location>
    <ligand>
        <name>UDP-N-acetyl-alpha-D-muramoyl-L-alanyl-D-glutamate</name>
        <dbReference type="ChEBI" id="CHEBI:83900"/>
    </ligand>
</feature>
<dbReference type="HAMAP" id="MF_00208">
    <property type="entry name" value="MurE"/>
    <property type="match status" value="1"/>
</dbReference>
<dbReference type="GO" id="GO:0008765">
    <property type="term" value="F:UDP-N-acetylmuramoylalanyl-D-glutamate-2,6-diaminopimelate ligase activity"/>
    <property type="evidence" value="ECO:0007669"/>
    <property type="project" value="UniProtKB-UniRule"/>
</dbReference>
<name>A0A1Q8TAI5_9GAMM</name>
<keyword evidence="7" id="KW-0547">Nucleotide-binding</keyword>
<dbReference type="InterPro" id="IPR013221">
    <property type="entry name" value="Mur_ligase_cen"/>
</dbReference>
<dbReference type="GO" id="GO:0071555">
    <property type="term" value="P:cell wall organization"/>
    <property type="evidence" value="ECO:0007669"/>
    <property type="project" value="UniProtKB-KW"/>
</dbReference>
<keyword evidence="7 12" id="KW-0436">Ligase</keyword>
<evidence type="ECO:0000313" key="13">
    <source>
        <dbReference type="Proteomes" id="UP000186806"/>
    </source>
</evidence>
<dbReference type="EC" id="6.3.2.13" evidence="7"/>
<feature type="binding site" evidence="7">
    <location>
        <position position="199"/>
    </location>
    <ligand>
        <name>UDP-N-acetyl-alpha-D-muramoyl-L-alanyl-D-glutamate</name>
        <dbReference type="ChEBI" id="CHEBI:83900"/>
    </ligand>
</feature>
<keyword evidence="7" id="KW-0067">ATP-binding</keyword>
<keyword evidence="2 7" id="KW-0132">Cell division</keyword>
<feature type="binding site" evidence="7">
    <location>
        <position position="201"/>
    </location>
    <ligand>
        <name>UDP-N-acetyl-alpha-D-muramoyl-L-alanyl-D-glutamate</name>
        <dbReference type="ChEBI" id="CHEBI:83900"/>
    </ligand>
</feature>
<dbReference type="UniPathway" id="UPA00219"/>
<keyword evidence="6 7" id="KW-0961">Cell wall biogenesis/degradation</keyword>
<dbReference type="InterPro" id="IPR005761">
    <property type="entry name" value="UDP-N-AcMur-Glu-dNH2Pim_ligase"/>
</dbReference>
<dbReference type="NCBIfam" id="NF001124">
    <property type="entry name" value="PRK00139.1-2"/>
    <property type="match status" value="1"/>
</dbReference>
<dbReference type="Pfam" id="PF02875">
    <property type="entry name" value="Mur_ligase_C"/>
    <property type="match status" value="1"/>
</dbReference>
<comment type="function">
    <text evidence="7">Catalyzes the addition of meso-diaminopimelic acid to the nucleotide precursor UDP-N-acetylmuramoyl-L-alanyl-D-glutamate (UMAG) in the biosynthesis of bacterial cell-wall peptidoglycan.</text>
</comment>
<dbReference type="AlphaFoldDB" id="A0A1Q8TAI5"/>
<comment type="similarity">
    <text evidence="1 7">Belongs to the MurCDEF family. MurE subfamily.</text>
</comment>
<protein>
    <recommendedName>
        <fullName evidence="7">UDP-N-acetylmuramoyl-L-alanyl-D-glutamate--2,6-diaminopimelate ligase</fullName>
        <ecNumber evidence="7">6.3.2.13</ecNumber>
    </recommendedName>
    <alternativeName>
        <fullName evidence="7">Meso-A2pm-adding enzyme</fullName>
    </alternativeName>
    <alternativeName>
        <fullName evidence="7">Meso-diaminopimelate-adding enzyme</fullName>
    </alternativeName>
    <alternativeName>
        <fullName evidence="7">UDP-MurNAc-L-Ala-D-Glu:meso-diaminopimelate ligase</fullName>
    </alternativeName>
    <alternativeName>
        <fullName evidence="7">UDP-MurNAc-tripeptide synthetase</fullName>
    </alternativeName>
    <alternativeName>
        <fullName evidence="7">UDP-N-acetylmuramyl-tripeptide synthetase</fullName>
    </alternativeName>
</protein>
<feature type="binding site" evidence="7">
    <location>
        <begin position="166"/>
        <end position="167"/>
    </location>
    <ligand>
        <name>UDP-N-acetyl-alpha-D-muramoyl-L-alanyl-D-glutamate</name>
        <dbReference type="ChEBI" id="CHEBI:83900"/>
    </ligand>
</feature>
<keyword evidence="3 7" id="KW-0133">Cell shape</keyword>
<evidence type="ECO:0000259" key="10">
    <source>
        <dbReference type="Pfam" id="PF02875"/>
    </source>
</evidence>
<feature type="binding site" evidence="7">
    <location>
        <position position="398"/>
    </location>
    <ligand>
        <name>meso-2,6-diaminopimelate</name>
        <dbReference type="ChEBI" id="CHEBI:57791"/>
    </ligand>
</feature>
<dbReference type="InterPro" id="IPR035911">
    <property type="entry name" value="MurE/MurF_N"/>
</dbReference>
<dbReference type="GO" id="GO:0051301">
    <property type="term" value="P:cell division"/>
    <property type="evidence" value="ECO:0007669"/>
    <property type="project" value="UniProtKB-KW"/>
</dbReference>
<dbReference type="SUPFAM" id="SSF53244">
    <property type="entry name" value="MurD-like peptide ligases, peptide-binding domain"/>
    <property type="match status" value="1"/>
</dbReference>
<accession>A0A1Q8TAI5</accession>
<dbReference type="Gene3D" id="3.40.1390.10">
    <property type="entry name" value="MurE/MurF, N-terminal domain"/>
    <property type="match status" value="1"/>
</dbReference>
<comment type="caution">
    <text evidence="7">Lacks conserved residue(s) required for the propagation of feature annotation.</text>
</comment>
<dbReference type="PANTHER" id="PTHR23135">
    <property type="entry name" value="MUR LIGASE FAMILY MEMBER"/>
    <property type="match status" value="1"/>
</dbReference>
<dbReference type="InterPro" id="IPR036615">
    <property type="entry name" value="Mur_ligase_C_dom_sf"/>
</dbReference>
<dbReference type="Gene3D" id="3.90.190.20">
    <property type="entry name" value="Mur ligase, C-terminal domain"/>
    <property type="match status" value="1"/>
</dbReference>
<dbReference type="EMBL" id="MSDQ01000032">
    <property type="protein sequence ID" value="OLO10693.1"/>
    <property type="molecule type" value="Genomic_DNA"/>
</dbReference>
<feature type="binding site" evidence="7">
    <location>
        <position position="41"/>
    </location>
    <ligand>
        <name>UDP-N-acetyl-alpha-D-muramoyl-L-alanyl-D-glutamate</name>
        <dbReference type="ChEBI" id="CHEBI:83900"/>
    </ligand>
</feature>
<keyword evidence="4 7" id="KW-0573">Peptidoglycan synthesis</keyword>
<evidence type="ECO:0000259" key="9">
    <source>
        <dbReference type="Pfam" id="PF01225"/>
    </source>
</evidence>
<proteinExistence type="inferred from homology"/>
<feature type="short sequence motif" description="Meso-diaminopimelate recognition motif" evidence="7">
    <location>
        <begin position="422"/>
        <end position="425"/>
    </location>
</feature>
<reference evidence="12 13" key="1">
    <citation type="submission" date="2016-12" db="EMBL/GenBank/DDBJ databases">
        <title>Draft genome sequences of strains Salinicola socius SMB35, Salinicola sp. MH3R3-1 and Chromohalobacter sp. SMB17 from the Verkhnekamsk potash mining region of Russia.</title>
        <authorList>
            <person name="Mavrodi D.V."/>
            <person name="Olsson B.E."/>
            <person name="Korsakova E.S."/>
            <person name="Pyankova A."/>
            <person name="Mavrodi O.V."/>
            <person name="Plotnikova E.G."/>
        </authorList>
    </citation>
    <scope>NUCLEOTIDE SEQUENCE [LARGE SCALE GENOMIC DNA]</scope>
    <source>
        <strain evidence="12 13">SMB17</strain>
    </source>
</reference>
<comment type="catalytic activity">
    <reaction evidence="7">
        <text>UDP-N-acetyl-alpha-D-muramoyl-L-alanyl-D-glutamate + meso-2,6-diaminopimelate + ATP = UDP-N-acetyl-alpha-D-muramoyl-L-alanyl-gamma-D-glutamyl-meso-2,6-diaminopimelate + ADP + phosphate + H(+)</text>
        <dbReference type="Rhea" id="RHEA:23676"/>
        <dbReference type="ChEBI" id="CHEBI:15378"/>
        <dbReference type="ChEBI" id="CHEBI:30616"/>
        <dbReference type="ChEBI" id="CHEBI:43474"/>
        <dbReference type="ChEBI" id="CHEBI:57791"/>
        <dbReference type="ChEBI" id="CHEBI:83900"/>
        <dbReference type="ChEBI" id="CHEBI:83905"/>
        <dbReference type="ChEBI" id="CHEBI:456216"/>
        <dbReference type="EC" id="6.3.2.13"/>
    </reaction>
</comment>
<evidence type="ECO:0000256" key="1">
    <source>
        <dbReference type="ARBA" id="ARBA00005898"/>
    </source>
</evidence>
<dbReference type="GO" id="GO:0000287">
    <property type="term" value="F:magnesium ion binding"/>
    <property type="evidence" value="ECO:0007669"/>
    <property type="project" value="UniProtKB-UniRule"/>
</dbReference>
<dbReference type="STRING" id="223900.GCA_000821045_01369"/>
<dbReference type="PANTHER" id="PTHR23135:SF4">
    <property type="entry name" value="UDP-N-ACETYLMURAMOYL-L-ALANYL-D-GLUTAMATE--2,6-DIAMINOPIMELATE LIGASE MURE HOMOLOG, CHLOROPLASTIC"/>
    <property type="match status" value="1"/>
</dbReference>
<dbReference type="Gene3D" id="3.40.1190.10">
    <property type="entry name" value="Mur-like, catalytic domain"/>
    <property type="match status" value="1"/>
</dbReference>
<feature type="binding site" evidence="7">
    <location>
        <position position="39"/>
    </location>
    <ligand>
        <name>UDP-N-acetyl-alpha-D-muramoyl-L-alanyl-D-glutamate</name>
        <dbReference type="ChEBI" id="CHEBI:83900"/>
    </ligand>
</feature>
<dbReference type="SUPFAM" id="SSF63418">
    <property type="entry name" value="MurE/MurF N-terminal domain"/>
    <property type="match status" value="1"/>
</dbReference>
<dbReference type="InterPro" id="IPR000713">
    <property type="entry name" value="Mur_ligase_N"/>
</dbReference>
<evidence type="ECO:0000256" key="7">
    <source>
        <dbReference type="HAMAP-Rule" id="MF_00208"/>
    </source>
</evidence>
<keyword evidence="7" id="KW-0460">Magnesium</keyword>
<evidence type="ECO:0000256" key="2">
    <source>
        <dbReference type="ARBA" id="ARBA00022618"/>
    </source>
</evidence>
<gene>
    <name evidence="7" type="primary">murE</name>
    <name evidence="12" type="ORF">BTW10_13400</name>
</gene>
<evidence type="ECO:0000256" key="6">
    <source>
        <dbReference type="ARBA" id="ARBA00023316"/>
    </source>
</evidence>
<comment type="PTM">
    <text evidence="7">Carboxylation is probably crucial for Mg(2+) binding and, consequently, for the gamma-phosphate positioning of ATP.</text>
</comment>
<dbReference type="NCBIfam" id="TIGR01085">
    <property type="entry name" value="murE"/>
    <property type="match status" value="1"/>
</dbReference>
<feature type="domain" description="Mur ligase N-terminal catalytic" evidence="9">
    <location>
        <begin position="37"/>
        <end position="104"/>
    </location>
</feature>
<feature type="modified residue" description="N6-carboxylysine" evidence="7">
    <location>
        <position position="233"/>
    </location>
</feature>
<feature type="binding site" evidence="7">
    <location>
        <begin position="124"/>
        <end position="130"/>
    </location>
    <ligand>
        <name>ATP</name>
        <dbReference type="ChEBI" id="CHEBI:30616"/>
    </ligand>
</feature>
<evidence type="ECO:0000313" key="12">
    <source>
        <dbReference type="EMBL" id="OLO10693.1"/>
    </source>
</evidence>
<dbReference type="GO" id="GO:0005737">
    <property type="term" value="C:cytoplasm"/>
    <property type="evidence" value="ECO:0007669"/>
    <property type="project" value="UniProtKB-SubCell"/>
</dbReference>
<dbReference type="SUPFAM" id="SSF53623">
    <property type="entry name" value="MurD-like peptide ligases, catalytic domain"/>
    <property type="match status" value="1"/>
</dbReference>
<dbReference type="Pfam" id="PF01225">
    <property type="entry name" value="Mur_ligase"/>
    <property type="match status" value="1"/>
</dbReference>
<feature type="binding site" evidence="7">
    <location>
        <position position="475"/>
    </location>
    <ligand>
        <name>meso-2,6-diaminopimelate</name>
        <dbReference type="ChEBI" id="CHEBI:57791"/>
    </ligand>
</feature>
<feature type="binding site" evidence="7">
    <location>
        <position position="479"/>
    </location>
    <ligand>
        <name>meso-2,6-diaminopimelate</name>
        <dbReference type="ChEBI" id="CHEBI:57791"/>
    </ligand>
</feature>